<accession>A0A2D2CXG5</accession>
<keyword evidence="3" id="KW-1185">Reference proteome</keyword>
<feature type="transmembrane region" description="Helical" evidence="1">
    <location>
        <begin position="124"/>
        <end position="151"/>
    </location>
</feature>
<dbReference type="KEGG" id="mtw:CQW49_05660"/>
<dbReference type="Proteomes" id="UP000230709">
    <property type="component" value="Chromosome"/>
</dbReference>
<sequence length="185" mass="20805">MSISTSLLILISIVFVGVRVVSYFLSADLDRLEKLAKWSGKYSSSARELLSMTDAMPPSVVRELGFWNEAVVDRRFPFLLAVALSNKRRELLNGANLSSTTDDDDKRIFMQKNPALEDIYYDTLVYALMTIGYSHWLWGLIIRTALADIVAEHKKRRLKSFSSAVQQNVKLTRASSDCASFVAST</sequence>
<dbReference type="RefSeq" id="WP_003608723.1">
    <property type="nucleotide sequence ID" value="NZ_ADVE02000001.1"/>
</dbReference>
<feature type="transmembrane region" description="Helical" evidence="1">
    <location>
        <begin position="7"/>
        <end position="25"/>
    </location>
</feature>
<gene>
    <name evidence="2" type="ORF">CQW49_05660</name>
</gene>
<organism evidence="2 3">
    <name type="scientific">Methylosinus trichosporium (strain ATCC 35070 / NCIMB 11131 / UNIQEM 75 / OB3b)</name>
    <dbReference type="NCBI Taxonomy" id="595536"/>
    <lineage>
        <taxon>Bacteria</taxon>
        <taxon>Pseudomonadati</taxon>
        <taxon>Pseudomonadota</taxon>
        <taxon>Alphaproteobacteria</taxon>
        <taxon>Hyphomicrobiales</taxon>
        <taxon>Methylocystaceae</taxon>
        <taxon>Methylosinus</taxon>
    </lineage>
</organism>
<evidence type="ECO:0000256" key="1">
    <source>
        <dbReference type="SAM" id="Phobius"/>
    </source>
</evidence>
<dbReference type="EMBL" id="CP023737">
    <property type="protein sequence ID" value="ATQ67437.1"/>
    <property type="molecule type" value="Genomic_DNA"/>
</dbReference>
<keyword evidence="1" id="KW-0812">Transmembrane</keyword>
<keyword evidence="1" id="KW-1133">Transmembrane helix</keyword>
<dbReference type="AlphaFoldDB" id="A0A2D2CXG5"/>
<proteinExistence type="predicted"/>
<name>A0A2D2CXG5_METT3</name>
<protein>
    <submittedName>
        <fullName evidence="2">Uncharacterized protein</fullName>
    </submittedName>
</protein>
<reference evidence="3" key="1">
    <citation type="submission" date="2017-10" db="EMBL/GenBank/DDBJ databases">
        <title>Completed PacBio SMRT sequence of Methylosinus trichosporium OB3b reveals presence of a third large plasmid.</title>
        <authorList>
            <person name="Charles T.C."/>
            <person name="Lynch M.D.J."/>
            <person name="Heil J.R."/>
            <person name="Cheng J."/>
        </authorList>
    </citation>
    <scope>NUCLEOTIDE SEQUENCE [LARGE SCALE GENOMIC DNA]</scope>
    <source>
        <strain evidence="3">OB3b</strain>
    </source>
</reference>
<evidence type="ECO:0000313" key="3">
    <source>
        <dbReference type="Proteomes" id="UP000230709"/>
    </source>
</evidence>
<evidence type="ECO:0000313" key="2">
    <source>
        <dbReference type="EMBL" id="ATQ67437.1"/>
    </source>
</evidence>
<keyword evidence="1" id="KW-0472">Membrane</keyword>